<accession>A0A3E0VUC9</accession>
<sequence>MVLLKRFIRGTFASQGGNVITTAKGRLGRIVPAVAIIGTGALLLAGCASGSAASGSATGSAKFDYLGADTNTEISTVLTLMSKDQCSSENTAQPLSVGTTPGTGVDQKLQLLAGQNALPAISTASGTPSLMTQFVEAKKIVNITEALGDESSNLLPAAQSIITKLCGGSDSYVLPTEFNIEGIWYNKKIFADNGITVPETWDALVAASQKLEAAGVQPITADGKDGWPITRLIGNYIFRDQGADALQAVKDGSAKLTDAAYVKAADAVAALGQGGAFGPSVGSIDYNGMENAFLTGGAAMMYNGSWTLANFNDPAQNTIGLDNIAYMPFPAVTGGKGSIDDTPANIGIPVMLGQSSYGTNTQAWIKCIAANYGDLALANGGVVSGFKVTNVPTDLPALTQVVQAKVAATTTATLWFEALFSPKQTTVSQNNAALLATGSLTGEQFMQMVQDAGQ</sequence>
<dbReference type="AlphaFoldDB" id="A0A3E0VUC9"/>
<dbReference type="Pfam" id="PF01547">
    <property type="entry name" value="SBP_bac_1"/>
    <property type="match status" value="1"/>
</dbReference>
<dbReference type="PANTHER" id="PTHR43649">
    <property type="entry name" value="ARABINOSE-BINDING PROTEIN-RELATED"/>
    <property type="match status" value="1"/>
</dbReference>
<dbReference type="EMBL" id="NBXA01000019">
    <property type="protein sequence ID" value="RFA13260.1"/>
    <property type="molecule type" value="Genomic_DNA"/>
</dbReference>
<evidence type="ECO:0000256" key="2">
    <source>
        <dbReference type="ARBA" id="ARBA00022448"/>
    </source>
</evidence>
<evidence type="ECO:0000256" key="1">
    <source>
        <dbReference type="ARBA" id="ARBA00008520"/>
    </source>
</evidence>
<dbReference type="InterPro" id="IPR006059">
    <property type="entry name" value="SBP"/>
</dbReference>
<dbReference type="Proteomes" id="UP000256709">
    <property type="component" value="Unassembled WGS sequence"/>
</dbReference>
<dbReference type="SUPFAM" id="SSF53850">
    <property type="entry name" value="Periplasmic binding protein-like II"/>
    <property type="match status" value="1"/>
</dbReference>
<comment type="similarity">
    <text evidence="1">Belongs to the bacterial solute-binding protein 1 family.</text>
</comment>
<dbReference type="PANTHER" id="PTHR43649:SF29">
    <property type="entry name" value="OSMOPROTECTIVE COMPOUNDS-BINDING PROTEIN GGTB"/>
    <property type="match status" value="1"/>
</dbReference>
<dbReference type="OrthoDB" id="366726at2"/>
<protein>
    <recommendedName>
        <fullName evidence="5">ABC transporter substrate-binding protein</fullName>
    </recommendedName>
</protein>
<reference evidence="3 4" key="1">
    <citation type="submission" date="2017-04" db="EMBL/GenBank/DDBJ databases">
        <title>Comparative genome analysis of Subtercola boreus.</title>
        <authorList>
            <person name="Cho Y.-J."/>
            <person name="Cho A."/>
            <person name="Kim O.-S."/>
            <person name="Lee J.-I."/>
        </authorList>
    </citation>
    <scope>NUCLEOTIDE SEQUENCE [LARGE SCALE GENOMIC DNA]</scope>
    <source>
        <strain evidence="3 4">P27444</strain>
    </source>
</reference>
<dbReference type="InterPro" id="IPR050490">
    <property type="entry name" value="Bact_solute-bd_prot1"/>
</dbReference>
<evidence type="ECO:0000313" key="4">
    <source>
        <dbReference type="Proteomes" id="UP000256709"/>
    </source>
</evidence>
<keyword evidence="2" id="KW-0813">Transport</keyword>
<gene>
    <name evidence="3" type="ORF">B7R21_08585</name>
</gene>
<comment type="caution">
    <text evidence="3">The sequence shown here is derived from an EMBL/GenBank/DDBJ whole genome shotgun (WGS) entry which is preliminary data.</text>
</comment>
<name>A0A3E0VUC9_9MICO</name>
<organism evidence="3 4">
    <name type="scientific">Subtercola boreus</name>
    <dbReference type="NCBI Taxonomy" id="120213"/>
    <lineage>
        <taxon>Bacteria</taxon>
        <taxon>Bacillati</taxon>
        <taxon>Actinomycetota</taxon>
        <taxon>Actinomycetes</taxon>
        <taxon>Micrococcales</taxon>
        <taxon>Microbacteriaceae</taxon>
        <taxon>Subtercola</taxon>
    </lineage>
</organism>
<evidence type="ECO:0008006" key="5">
    <source>
        <dbReference type="Google" id="ProtNLM"/>
    </source>
</evidence>
<evidence type="ECO:0000313" key="3">
    <source>
        <dbReference type="EMBL" id="RFA13260.1"/>
    </source>
</evidence>
<dbReference type="Gene3D" id="3.40.190.10">
    <property type="entry name" value="Periplasmic binding protein-like II"/>
    <property type="match status" value="2"/>
</dbReference>
<proteinExistence type="inferred from homology"/>